<dbReference type="STRING" id="638302.HMPREF0908_1966"/>
<keyword evidence="1" id="KW-0812">Transmembrane</keyword>
<dbReference type="Proteomes" id="UP000005309">
    <property type="component" value="Unassembled WGS sequence"/>
</dbReference>
<dbReference type="AlphaFoldDB" id="C4V666"/>
<protein>
    <submittedName>
        <fullName evidence="2">Uncharacterized protein</fullName>
    </submittedName>
</protein>
<feature type="transmembrane region" description="Helical" evidence="1">
    <location>
        <begin position="12"/>
        <end position="32"/>
    </location>
</feature>
<keyword evidence="1" id="KW-0472">Membrane</keyword>
<comment type="caution">
    <text evidence="2">The sequence shown here is derived from an EMBL/GenBank/DDBJ whole genome shotgun (WGS) entry which is preliminary data.</text>
</comment>
<reference evidence="2 3" key="1">
    <citation type="submission" date="2009-04" db="EMBL/GenBank/DDBJ databases">
        <authorList>
            <person name="Qin X."/>
            <person name="Bachman B."/>
            <person name="Battles P."/>
            <person name="Bell A."/>
            <person name="Bess C."/>
            <person name="Bickham C."/>
            <person name="Chaboub L."/>
            <person name="Chen D."/>
            <person name="Coyle M."/>
            <person name="Deiros D.R."/>
            <person name="Dinh H."/>
            <person name="Forbes L."/>
            <person name="Fowler G."/>
            <person name="Francisco L."/>
            <person name="Fu Q."/>
            <person name="Gubbala S."/>
            <person name="Hale W."/>
            <person name="Han Y."/>
            <person name="Hemphill L."/>
            <person name="Highlander S.K."/>
            <person name="Hirani K."/>
            <person name="Hogues M."/>
            <person name="Jackson L."/>
            <person name="Jakkamsetti A."/>
            <person name="Javaid M."/>
            <person name="Jiang H."/>
            <person name="Korchina V."/>
            <person name="Kovar C."/>
            <person name="Lara F."/>
            <person name="Lee S."/>
            <person name="Mata R."/>
            <person name="Mathew T."/>
            <person name="Moen C."/>
            <person name="Morales K."/>
            <person name="Munidasa M."/>
            <person name="Nazareth L."/>
            <person name="Ngo R."/>
            <person name="Nguyen L."/>
            <person name="Okwuonu G."/>
            <person name="Ongeri F."/>
            <person name="Patil S."/>
            <person name="Petrosino J."/>
            <person name="Pham C."/>
            <person name="Pham P."/>
            <person name="Pu L.-L."/>
            <person name="Puazo M."/>
            <person name="Raj R."/>
            <person name="Reid J."/>
            <person name="Rouhana J."/>
            <person name="Saada N."/>
            <person name="Shang Y."/>
            <person name="Simmons D."/>
            <person name="Thornton R."/>
            <person name="Warren J."/>
            <person name="Weissenberger G."/>
            <person name="Zhang J."/>
            <person name="Zhang L."/>
            <person name="Zhou C."/>
            <person name="Zhu D."/>
            <person name="Muzny D."/>
            <person name="Worley K."/>
            <person name="Gibbs R."/>
        </authorList>
    </citation>
    <scope>NUCLEOTIDE SEQUENCE [LARGE SCALE GENOMIC DNA]</scope>
    <source>
        <strain evidence="2 3">ATCC 43531</strain>
    </source>
</reference>
<evidence type="ECO:0000313" key="2">
    <source>
        <dbReference type="EMBL" id="EEQ47664.1"/>
    </source>
</evidence>
<name>C4V666_9FIRM</name>
<gene>
    <name evidence="2" type="ORF">HMPREF0908_1966</name>
</gene>
<sequence length="41" mass="4834">MKKYSWSSPVLSFYSLSMECIFLSVLSFYRFLEENARSKGT</sequence>
<proteinExistence type="predicted"/>
<dbReference type="HOGENOM" id="CLU_3276519_0_0_9"/>
<accession>C4V666</accession>
<keyword evidence="1" id="KW-1133">Transmembrane helix</keyword>
<evidence type="ECO:0000313" key="3">
    <source>
        <dbReference type="Proteomes" id="UP000005309"/>
    </source>
</evidence>
<evidence type="ECO:0000256" key="1">
    <source>
        <dbReference type="SAM" id="Phobius"/>
    </source>
</evidence>
<organism evidence="2 3">
    <name type="scientific">Selenomonas flueggei ATCC 43531</name>
    <dbReference type="NCBI Taxonomy" id="638302"/>
    <lineage>
        <taxon>Bacteria</taxon>
        <taxon>Bacillati</taxon>
        <taxon>Bacillota</taxon>
        <taxon>Negativicutes</taxon>
        <taxon>Selenomonadales</taxon>
        <taxon>Selenomonadaceae</taxon>
        <taxon>Selenomonas</taxon>
    </lineage>
</organism>
<keyword evidence="3" id="KW-1185">Reference proteome</keyword>
<dbReference type="EMBL" id="ACLA01000033">
    <property type="protein sequence ID" value="EEQ47664.1"/>
    <property type="molecule type" value="Genomic_DNA"/>
</dbReference>